<dbReference type="SMART" id="SM00448">
    <property type="entry name" value="REC"/>
    <property type="match status" value="1"/>
</dbReference>
<accession>A0A979GYT4</accession>
<dbReference type="EMBL" id="CP001699">
    <property type="protein sequence ID" value="ACU63454.1"/>
    <property type="molecule type" value="Genomic_DNA"/>
</dbReference>
<reference evidence="5" key="1">
    <citation type="submission" date="2009-08" db="EMBL/GenBank/DDBJ databases">
        <title>The complete genome of Chitinophaga pinensis DSM 2588.</title>
        <authorList>
            <consortium name="US DOE Joint Genome Institute (JGI-PGF)"/>
            <person name="Lucas S."/>
            <person name="Copeland A."/>
            <person name="Lapidus A."/>
            <person name="Glavina del Rio T."/>
            <person name="Dalin E."/>
            <person name="Tice H."/>
            <person name="Bruce D."/>
            <person name="Goodwin L."/>
            <person name="Pitluck S."/>
            <person name="Kyrpides N."/>
            <person name="Mavromatis K."/>
            <person name="Ivanova N."/>
            <person name="Mikhailova N."/>
            <person name="Sims D."/>
            <person name="Meinche L."/>
            <person name="Brettin T."/>
            <person name="Detter J.C."/>
            <person name="Han C."/>
            <person name="Larimer F."/>
            <person name="Land M."/>
            <person name="Hauser L."/>
            <person name="Markowitz V."/>
            <person name="Cheng J.-F."/>
            <person name="Hugenholtz P."/>
            <person name="Woyke T."/>
            <person name="Wu D."/>
            <person name="Spring S."/>
            <person name="Klenk H.-P."/>
            <person name="Eisen J.A."/>
        </authorList>
    </citation>
    <scope>NUCLEOTIDE SEQUENCE [LARGE SCALE GENOMIC DNA]</scope>
    <source>
        <strain evidence="5">ATCC 43595 / DSM 2588 / LMG 13176 / NBRC 15968 / NCIMB 11800 / UQM 2034</strain>
    </source>
</reference>
<dbReference type="Proteomes" id="UP000002215">
    <property type="component" value="Chromosome"/>
</dbReference>
<dbReference type="RefSeq" id="WP_012793619.1">
    <property type="nucleotide sequence ID" value="NC_013132.1"/>
</dbReference>
<dbReference type="OrthoDB" id="9789181at2"/>
<proteinExistence type="predicted"/>
<gene>
    <name evidence="4" type="ordered locus">Cpin_6042</name>
</gene>
<dbReference type="PANTHER" id="PTHR44591">
    <property type="entry name" value="STRESS RESPONSE REGULATOR PROTEIN 1"/>
    <property type="match status" value="1"/>
</dbReference>
<sequence length="121" mass="13714">MQKIIVLDDNEGILEAVSLVLRRKQMEVIALRDPADLEKNIALHQPVLLLMDIFLGGYDGRKICRRLKESQLSDQLWVILFSAQTYSKDSVVESGADAVLNKPFSLKTLYSVIDNMLSKQH</sequence>
<dbReference type="AlphaFoldDB" id="A0A979GYT4"/>
<evidence type="ECO:0000256" key="2">
    <source>
        <dbReference type="PROSITE-ProRule" id="PRU00169"/>
    </source>
</evidence>
<dbReference type="InterPro" id="IPR001789">
    <property type="entry name" value="Sig_transdc_resp-reg_receiver"/>
</dbReference>
<reference evidence="4 5" key="2">
    <citation type="journal article" date="2010" name="Stand. Genomic Sci.">
        <title>Complete genome sequence of Chitinophaga pinensis type strain (UQM 2034).</title>
        <authorList>
            <person name="Glavina Del Rio T."/>
            <person name="Abt B."/>
            <person name="Spring S."/>
            <person name="Lapidus A."/>
            <person name="Nolan M."/>
            <person name="Tice H."/>
            <person name="Copeland A."/>
            <person name="Cheng J.F."/>
            <person name="Chen F."/>
            <person name="Bruce D."/>
            <person name="Goodwin L."/>
            <person name="Pitluck S."/>
            <person name="Ivanova N."/>
            <person name="Mavromatis K."/>
            <person name="Mikhailova N."/>
            <person name="Pati A."/>
            <person name="Chen A."/>
            <person name="Palaniappan K."/>
            <person name="Land M."/>
            <person name="Hauser L."/>
            <person name="Chang Y.J."/>
            <person name="Jeffries C.D."/>
            <person name="Chain P."/>
            <person name="Saunders E."/>
            <person name="Detter J.C."/>
            <person name="Brettin T."/>
            <person name="Rohde M."/>
            <person name="Goker M."/>
            <person name="Bristow J."/>
            <person name="Eisen J.A."/>
            <person name="Markowitz V."/>
            <person name="Hugenholtz P."/>
            <person name="Kyrpides N.C."/>
            <person name="Klenk H.P."/>
            <person name="Lucas S."/>
        </authorList>
    </citation>
    <scope>NUCLEOTIDE SEQUENCE [LARGE SCALE GENOMIC DNA]</scope>
    <source>
        <strain evidence="5">ATCC 43595 / DSM 2588 / LMG 13176 / NBRC 15968 / NCIMB 11800 / UQM 2034</strain>
    </source>
</reference>
<feature type="domain" description="Response regulatory" evidence="3">
    <location>
        <begin position="3"/>
        <end position="117"/>
    </location>
</feature>
<evidence type="ECO:0000256" key="1">
    <source>
        <dbReference type="ARBA" id="ARBA00022553"/>
    </source>
</evidence>
<organism evidence="4 5">
    <name type="scientific">Chitinophaga pinensis (strain ATCC 43595 / DSM 2588 / LMG 13176 / NBRC 15968 / NCIMB 11800 / UQM 2034)</name>
    <dbReference type="NCBI Taxonomy" id="485918"/>
    <lineage>
        <taxon>Bacteria</taxon>
        <taxon>Pseudomonadati</taxon>
        <taxon>Bacteroidota</taxon>
        <taxon>Chitinophagia</taxon>
        <taxon>Chitinophagales</taxon>
        <taxon>Chitinophagaceae</taxon>
        <taxon>Chitinophaga</taxon>
    </lineage>
</organism>
<evidence type="ECO:0000313" key="4">
    <source>
        <dbReference type="EMBL" id="ACU63454.1"/>
    </source>
</evidence>
<dbReference type="SUPFAM" id="SSF52172">
    <property type="entry name" value="CheY-like"/>
    <property type="match status" value="1"/>
</dbReference>
<evidence type="ECO:0000313" key="5">
    <source>
        <dbReference type="Proteomes" id="UP000002215"/>
    </source>
</evidence>
<protein>
    <submittedName>
        <fullName evidence="4">Response regulator receiver protein</fullName>
    </submittedName>
</protein>
<dbReference type="InterPro" id="IPR011006">
    <property type="entry name" value="CheY-like_superfamily"/>
</dbReference>
<dbReference type="InterPro" id="IPR050595">
    <property type="entry name" value="Bact_response_regulator"/>
</dbReference>
<dbReference type="Pfam" id="PF00072">
    <property type="entry name" value="Response_reg"/>
    <property type="match status" value="1"/>
</dbReference>
<dbReference type="Gene3D" id="3.40.50.2300">
    <property type="match status" value="1"/>
</dbReference>
<dbReference type="KEGG" id="cpi:Cpin_6042"/>
<dbReference type="PANTHER" id="PTHR44591:SF3">
    <property type="entry name" value="RESPONSE REGULATORY DOMAIN-CONTAINING PROTEIN"/>
    <property type="match status" value="1"/>
</dbReference>
<evidence type="ECO:0000259" key="3">
    <source>
        <dbReference type="PROSITE" id="PS50110"/>
    </source>
</evidence>
<dbReference type="GO" id="GO:0000160">
    <property type="term" value="P:phosphorelay signal transduction system"/>
    <property type="evidence" value="ECO:0007669"/>
    <property type="project" value="InterPro"/>
</dbReference>
<keyword evidence="1 2" id="KW-0597">Phosphoprotein</keyword>
<name>A0A979GYT4_CHIPD</name>
<feature type="modified residue" description="4-aspartylphosphate" evidence="2">
    <location>
        <position position="52"/>
    </location>
</feature>
<dbReference type="PROSITE" id="PS50110">
    <property type="entry name" value="RESPONSE_REGULATORY"/>
    <property type="match status" value="1"/>
</dbReference>